<dbReference type="GO" id="GO:0008270">
    <property type="term" value="F:zinc ion binding"/>
    <property type="evidence" value="ECO:0007669"/>
    <property type="project" value="InterPro"/>
</dbReference>
<dbReference type="EMBL" id="JACHEB010000007">
    <property type="protein sequence ID" value="MBB5329717.1"/>
    <property type="molecule type" value="Genomic_DNA"/>
</dbReference>
<accession>A0A9X0QG30</accession>
<proteinExistence type="predicted"/>
<dbReference type="EC" id="4.1.2.13" evidence="3"/>
<keyword evidence="2" id="KW-0479">Metal-binding</keyword>
<dbReference type="Gene3D" id="3.20.20.70">
    <property type="entry name" value="Aldolase class I"/>
    <property type="match status" value="1"/>
</dbReference>
<gene>
    <name evidence="3" type="ORF">HDF14_003339</name>
</gene>
<dbReference type="RefSeq" id="WP_183978457.1">
    <property type="nucleotide sequence ID" value="NZ_JACHEB010000007.1"/>
</dbReference>
<dbReference type="PANTHER" id="PTHR30304:SF0">
    <property type="entry name" value="D-TAGATOSE-1,6-BISPHOSPHATE ALDOLASE SUBUNIT GATY-RELATED"/>
    <property type="match status" value="1"/>
</dbReference>
<dbReference type="InterPro" id="IPR013785">
    <property type="entry name" value="Aldolase_TIM"/>
</dbReference>
<dbReference type="InterPro" id="IPR050246">
    <property type="entry name" value="Class_II_FBP_aldolase"/>
</dbReference>
<sequence length="291" mass="31381">MHILRNVLDQAQKNGVAVGHFNVSDLVLLKAVFAAAKKLNVPVIVGASEGEREFLGTRQLGALVRSIREESDFPIFLNADHTHSLPKAIEAAKAGFDSIVFDLSALPFEENVRQTKEAVEALKAINPAILIEGEIGDIGTGSEIHDKAPDLTRGLTSPEQAKQYVDATGIDILAPAVGNMHGMLKSMVHGEATKHLDIPRIAEIKKAVKTFITLHGGSATNDADFHKAIAAGINIIHINTELRVAWRRGLEEGLAKNPDEVVPYKILPSAVESVKQVVLSRLSLFNNKPPA</sequence>
<evidence type="ECO:0000256" key="1">
    <source>
        <dbReference type="PIRSR" id="PIRSR001359-1"/>
    </source>
</evidence>
<evidence type="ECO:0000313" key="3">
    <source>
        <dbReference type="EMBL" id="MBB5329717.1"/>
    </source>
</evidence>
<keyword evidence="4" id="KW-1185">Reference proteome</keyword>
<feature type="active site" description="Proton donor" evidence="1">
    <location>
        <position position="80"/>
    </location>
</feature>
<organism evidence="3 4">
    <name type="scientific">Tunturiibacter gelidiferens</name>
    <dbReference type="NCBI Taxonomy" id="3069689"/>
    <lineage>
        <taxon>Bacteria</taxon>
        <taxon>Pseudomonadati</taxon>
        <taxon>Acidobacteriota</taxon>
        <taxon>Terriglobia</taxon>
        <taxon>Terriglobales</taxon>
        <taxon>Acidobacteriaceae</taxon>
        <taxon>Tunturiibacter</taxon>
    </lineage>
</organism>
<feature type="binding site" evidence="2">
    <location>
        <position position="102"/>
    </location>
    <ligand>
        <name>Zn(2+)</name>
        <dbReference type="ChEBI" id="CHEBI:29105"/>
        <label>2</label>
    </ligand>
</feature>
<reference evidence="3 4" key="1">
    <citation type="submission" date="2020-08" db="EMBL/GenBank/DDBJ databases">
        <title>Genomic Encyclopedia of Type Strains, Phase IV (KMG-V): Genome sequencing to study the core and pangenomes of soil and plant-associated prokaryotes.</title>
        <authorList>
            <person name="Whitman W."/>
        </authorList>
    </citation>
    <scope>NUCLEOTIDE SEQUENCE [LARGE SCALE GENOMIC DNA]</scope>
    <source>
        <strain evidence="3 4">X5P2</strain>
    </source>
</reference>
<dbReference type="Proteomes" id="UP000535182">
    <property type="component" value="Unassembled WGS sequence"/>
</dbReference>
<protein>
    <submittedName>
        <fullName evidence="3">Fructose-bisphosphate aldolase class II</fullName>
        <ecNumber evidence="3">4.1.2.13</ecNumber>
    </submittedName>
</protein>
<keyword evidence="2" id="KW-0862">Zinc</keyword>
<feature type="binding site" evidence="2">
    <location>
        <position position="81"/>
    </location>
    <ligand>
        <name>Zn(2+)</name>
        <dbReference type="ChEBI" id="CHEBI:29105"/>
        <label>1</label>
        <note>catalytic</note>
    </ligand>
</feature>
<comment type="caution">
    <text evidence="3">The sequence shown here is derived from an EMBL/GenBank/DDBJ whole genome shotgun (WGS) entry which is preliminary data.</text>
</comment>
<evidence type="ECO:0000313" key="4">
    <source>
        <dbReference type="Proteomes" id="UP000535182"/>
    </source>
</evidence>
<dbReference type="InterPro" id="IPR000771">
    <property type="entry name" value="FBA_II"/>
</dbReference>
<dbReference type="SUPFAM" id="SSF51569">
    <property type="entry name" value="Aldolase"/>
    <property type="match status" value="1"/>
</dbReference>
<comment type="cofactor">
    <cofactor evidence="2">
        <name>Zn(2+)</name>
        <dbReference type="ChEBI" id="CHEBI:29105"/>
    </cofactor>
    <text evidence="2">Binds 2 Zn(2+) ions per subunit. One is catalytic and the other provides a structural contribution.</text>
</comment>
<dbReference type="PANTHER" id="PTHR30304">
    <property type="entry name" value="D-TAGATOSE-1,6-BISPHOSPHATE ALDOLASE"/>
    <property type="match status" value="1"/>
</dbReference>
<dbReference type="PIRSF" id="PIRSF001359">
    <property type="entry name" value="F_bP_aldolase_II"/>
    <property type="match status" value="1"/>
</dbReference>
<name>A0A9X0QG30_9BACT</name>
<dbReference type="AlphaFoldDB" id="A0A9X0QG30"/>
<feature type="binding site" evidence="2">
    <location>
        <position position="181"/>
    </location>
    <ligand>
        <name>Zn(2+)</name>
        <dbReference type="ChEBI" id="CHEBI:29105"/>
        <label>1</label>
        <note>catalytic</note>
    </ligand>
</feature>
<dbReference type="Pfam" id="PF01116">
    <property type="entry name" value="F_bP_aldolase"/>
    <property type="match status" value="1"/>
</dbReference>
<evidence type="ECO:0000256" key="2">
    <source>
        <dbReference type="PIRSR" id="PIRSR001359-3"/>
    </source>
</evidence>
<feature type="binding site" evidence="2">
    <location>
        <position position="215"/>
    </location>
    <ligand>
        <name>Zn(2+)</name>
        <dbReference type="ChEBI" id="CHEBI:29105"/>
        <label>1</label>
        <note>catalytic</note>
    </ligand>
</feature>
<dbReference type="GO" id="GO:0004332">
    <property type="term" value="F:fructose-bisphosphate aldolase activity"/>
    <property type="evidence" value="ECO:0007669"/>
    <property type="project" value="UniProtKB-EC"/>
</dbReference>
<dbReference type="GO" id="GO:0005975">
    <property type="term" value="P:carbohydrate metabolic process"/>
    <property type="evidence" value="ECO:0007669"/>
    <property type="project" value="InterPro"/>
</dbReference>
<feature type="binding site" evidence="2">
    <location>
        <position position="134"/>
    </location>
    <ligand>
        <name>Zn(2+)</name>
        <dbReference type="ChEBI" id="CHEBI:29105"/>
        <label>2</label>
    </ligand>
</feature>
<keyword evidence="3" id="KW-0456">Lyase</keyword>